<feature type="transmembrane region" description="Helical" evidence="1">
    <location>
        <begin position="383"/>
        <end position="407"/>
    </location>
</feature>
<name>A0A5J5K1W3_9ACTN</name>
<comment type="caution">
    <text evidence="2">The sequence shown here is derived from an EMBL/GenBank/DDBJ whole genome shotgun (WGS) entry which is preliminary data.</text>
</comment>
<sequence length="724" mass="77633">MALLRFGVSPRDLLAFTAYVVVCLAGPGVLLIRALLPGRRTAAEEAALGLALGYALETLAYIAARAAGPPLLVLAWPATVYALFLAWPALRGHWRRPSRRPAPLWWSWALALTMVYLLALAVATFLRGNALTWPALAFADADMPYHLALIGELRHHMPPMSPMVAGEPLSYHWFVYAHFAAASRITGVEPLVLLFRLGMPPMMAALVVLLAMIGRRVTGSSAGALVALAGTVLMTAPNLYRGANIGTFTWRGFQSWTSPSQTFGALLFALLALVAIELLRSRARDPRAWLLYGVFCVAVTGAKATHLPPLAAGLALVAAVRAIRSRRPPWPELAMLGLTLACAAYAQFVLFGGARLAMGVDPLSLLRRAWGELTGHPGAVPPAVSVAGITALYLSCLAVTWGGMLGLGHRPRLFLRPDVTLLLGTGAASVGAVLLLGHPAAGQLYFFGAAYPYLMIVAAFGLVTAVRRAALPARTVTYAAGAGVVCANLVRLLCDVRSPLPAGQPDGVLYRPYAVLAVVAVTAVAVVFRLRRARRRAGAWACLLVAFCAVGWPAAWTARALSVVDPVPPGTPTGVPPVAADAVPQGLVPAARWLRAHAAPDDLVATNAHCRWGYADPCDTRQFWVSALTERRVLAEGWAYTETNQRRWRPGEAVENLPFWDAERLRLNDLAFTAPSAEGLRLLRDRYGVRWLMADERSAASPAVIGRVAALRFRSGDYAVYRLP</sequence>
<dbReference type="Proteomes" id="UP000327011">
    <property type="component" value="Unassembled WGS sequence"/>
</dbReference>
<evidence type="ECO:0000256" key="1">
    <source>
        <dbReference type="SAM" id="Phobius"/>
    </source>
</evidence>
<feature type="transmembrane region" description="Helical" evidence="1">
    <location>
        <begin position="333"/>
        <end position="358"/>
    </location>
</feature>
<feature type="transmembrane region" description="Helical" evidence="1">
    <location>
        <begin position="221"/>
        <end position="240"/>
    </location>
</feature>
<feature type="transmembrane region" description="Helical" evidence="1">
    <location>
        <begin position="13"/>
        <end position="34"/>
    </location>
</feature>
<dbReference type="EMBL" id="VYTZ01000006">
    <property type="protein sequence ID" value="KAA9377521.1"/>
    <property type="molecule type" value="Genomic_DNA"/>
</dbReference>
<feature type="transmembrane region" description="Helical" evidence="1">
    <location>
        <begin position="537"/>
        <end position="556"/>
    </location>
</feature>
<keyword evidence="1" id="KW-0472">Membrane</keyword>
<proteinExistence type="predicted"/>
<dbReference type="AlphaFoldDB" id="A0A5J5K1W3"/>
<protein>
    <submittedName>
        <fullName evidence="2">Uncharacterized protein</fullName>
    </submittedName>
</protein>
<dbReference type="RefSeq" id="WP_150934714.1">
    <property type="nucleotide sequence ID" value="NZ_VYTZ01000006.1"/>
</dbReference>
<keyword evidence="1" id="KW-0812">Transmembrane</keyword>
<feature type="transmembrane region" description="Helical" evidence="1">
    <location>
        <begin position="513"/>
        <end position="530"/>
    </location>
</feature>
<evidence type="ECO:0000313" key="2">
    <source>
        <dbReference type="EMBL" id="KAA9377521.1"/>
    </source>
</evidence>
<keyword evidence="1" id="KW-1133">Transmembrane helix</keyword>
<feature type="transmembrane region" description="Helical" evidence="1">
    <location>
        <begin position="260"/>
        <end position="279"/>
    </location>
</feature>
<feature type="transmembrane region" description="Helical" evidence="1">
    <location>
        <begin position="102"/>
        <end position="126"/>
    </location>
</feature>
<accession>A0A5J5K1W3</accession>
<reference evidence="2 3" key="1">
    <citation type="submission" date="2019-09" db="EMBL/GenBank/DDBJ databases">
        <title>Screening of Novel Bioactive Compounds from Soil-Associated.</title>
        <authorList>
            <person name="Gong X."/>
        </authorList>
    </citation>
    <scope>NUCLEOTIDE SEQUENCE [LARGE SCALE GENOMIC DNA]</scope>
    <source>
        <strain evidence="2 3">Gxj-6</strain>
    </source>
</reference>
<gene>
    <name evidence="2" type="ORF">F5972_17955</name>
</gene>
<feature type="transmembrane region" description="Helical" evidence="1">
    <location>
        <begin position="475"/>
        <end position="493"/>
    </location>
</feature>
<feature type="transmembrane region" description="Helical" evidence="1">
    <location>
        <begin position="46"/>
        <end position="64"/>
    </location>
</feature>
<feature type="transmembrane region" description="Helical" evidence="1">
    <location>
        <begin position="419"/>
        <end position="438"/>
    </location>
</feature>
<keyword evidence="3" id="KW-1185">Reference proteome</keyword>
<organism evidence="2 3">
    <name type="scientific">Microbispora cellulosiformans</name>
    <dbReference type="NCBI Taxonomy" id="2614688"/>
    <lineage>
        <taxon>Bacteria</taxon>
        <taxon>Bacillati</taxon>
        <taxon>Actinomycetota</taxon>
        <taxon>Actinomycetes</taxon>
        <taxon>Streptosporangiales</taxon>
        <taxon>Streptosporangiaceae</taxon>
        <taxon>Microbispora</taxon>
    </lineage>
</organism>
<feature type="transmembrane region" description="Helical" evidence="1">
    <location>
        <begin position="70"/>
        <end position="90"/>
    </location>
</feature>
<feature type="transmembrane region" description="Helical" evidence="1">
    <location>
        <begin position="444"/>
        <end position="463"/>
    </location>
</feature>
<evidence type="ECO:0000313" key="3">
    <source>
        <dbReference type="Proteomes" id="UP000327011"/>
    </source>
</evidence>
<feature type="transmembrane region" description="Helical" evidence="1">
    <location>
        <begin position="193"/>
        <end position="214"/>
    </location>
</feature>